<feature type="region of interest" description="Disordered" evidence="1">
    <location>
        <begin position="44"/>
        <end position="115"/>
    </location>
</feature>
<sequence length="115" mass="13350">MGFKEDETCGTCDFRDQCRPVHLIAKMEFAVWEEENWFKFHKGRDATRKRKERASENGGAVVSMTRAVSRPDLSGMTAEEKAAHKKEQTRLRVARHRAEKAKQKEMERDPLLAML</sequence>
<comment type="caution">
    <text evidence="2">The sequence shown here is derived from an EMBL/GenBank/DDBJ whole genome shotgun (WGS) entry which is preliminary data.</text>
</comment>
<evidence type="ECO:0000256" key="1">
    <source>
        <dbReference type="SAM" id="MobiDB-lite"/>
    </source>
</evidence>
<proteinExistence type="predicted"/>
<dbReference type="EMBL" id="NSJZ01000001">
    <property type="protein sequence ID" value="PAU98969.1"/>
    <property type="molecule type" value="Genomic_DNA"/>
</dbReference>
<gene>
    <name evidence="2" type="ORF">CK240_02250</name>
</gene>
<evidence type="ECO:0000313" key="2">
    <source>
        <dbReference type="EMBL" id="PAU98969.1"/>
    </source>
</evidence>
<protein>
    <submittedName>
        <fullName evidence="2">Uncharacterized protein</fullName>
    </submittedName>
</protein>
<dbReference type="AlphaFoldDB" id="A0A2A2GPK3"/>
<dbReference type="Proteomes" id="UP000218023">
    <property type="component" value="Unassembled WGS sequence"/>
</dbReference>
<feature type="compositionally biased region" description="Basic and acidic residues" evidence="1">
    <location>
        <begin position="100"/>
        <end position="115"/>
    </location>
</feature>
<name>A0A2A2GPK3_9RHOB</name>
<keyword evidence="3" id="KW-1185">Reference proteome</keyword>
<reference evidence="2 3" key="1">
    <citation type="submission" date="2017-09" db="EMBL/GenBank/DDBJ databases">
        <title>Paracoccus alkalisoli sp. nov., isolated from saline alkaline soil.</title>
        <authorList>
            <person name="Dong X."/>
            <person name="Zhang G."/>
        </authorList>
    </citation>
    <scope>NUCLEOTIDE SEQUENCE [LARGE SCALE GENOMIC DNA]</scope>
    <source>
        <strain evidence="2 3">WN007</strain>
    </source>
</reference>
<feature type="compositionally biased region" description="Basic and acidic residues" evidence="1">
    <location>
        <begin position="78"/>
        <end position="90"/>
    </location>
</feature>
<accession>A0A2A2GPK3</accession>
<evidence type="ECO:0000313" key="3">
    <source>
        <dbReference type="Proteomes" id="UP000218023"/>
    </source>
</evidence>
<organism evidence="2 3">
    <name type="scientific">Paracoccus salipaludis</name>
    <dbReference type="NCBI Taxonomy" id="2032623"/>
    <lineage>
        <taxon>Bacteria</taxon>
        <taxon>Pseudomonadati</taxon>
        <taxon>Pseudomonadota</taxon>
        <taxon>Alphaproteobacteria</taxon>
        <taxon>Rhodobacterales</taxon>
        <taxon>Paracoccaceae</taxon>
        <taxon>Paracoccus</taxon>
    </lineage>
</organism>